<evidence type="ECO:0000313" key="2">
    <source>
        <dbReference type="EMBL" id="TKA22034.1"/>
    </source>
</evidence>
<feature type="region of interest" description="Disordered" evidence="1">
    <location>
        <begin position="117"/>
        <end position="137"/>
    </location>
</feature>
<evidence type="ECO:0000256" key="1">
    <source>
        <dbReference type="SAM" id="MobiDB-lite"/>
    </source>
</evidence>
<sequence length="212" mass="23515">MTDEDKQPRIVASLSLEPSLHSFSSSQAPNLNLTLTLDHDKPITIYADDLAPSLMIACGAFTIYDLKTGIEVKQAKRTHCRIPLPSKVQVDVNENLFHTLYPLTPLTLLAPFTRELRDGGTPPRAGSDSEYSGRHGSCGVDGLETDHQYIMTLASNPRILWHHVRWWEYGTKEEILGAGGLDARVVKFRPGPHKPIEVDTSEIRPVDFGCVS</sequence>
<name>A0A4U0TJP7_9PEZI</name>
<keyword evidence="3" id="KW-1185">Reference proteome</keyword>
<comment type="caution">
    <text evidence="2">The sequence shown here is derived from an EMBL/GenBank/DDBJ whole genome shotgun (WGS) entry which is preliminary data.</text>
</comment>
<dbReference type="EMBL" id="NAJL01000087">
    <property type="protein sequence ID" value="TKA22034.1"/>
    <property type="molecule type" value="Genomic_DNA"/>
</dbReference>
<protein>
    <submittedName>
        <fullName evidence="2">Uncharacterized protein</fullName>
    </submittedName>
</protein>
<dbReference type="OrthoDB" id="5418036at2759"/>
<organism evidence="2 3">
    <name type="scientific">Salinomyces thailandicus</name>
    <dbReference type="NCBI Taxonomy" id="706561"/>
    <lineage>
        <taxon>Eukaryota</taxon>
        <taxon>Fungi</taxon>
        <taxon>Dikarya</taxon>
        <taxon>Ascomycota</taxon>
        <taxon>Pezizomycotina</taxon>
        <taxon>Dothideomycetes</taxon>
        <taxon>Dothideomycetidae</taxon>
        <taxon>Mycosphaerellales</taxon>
        <taxon>Teratosphaeriaceae</taxon>
        <taxon>Salinomyces</taxon>
    </lineage>
</organism>
<proteinExistence type="predicted"/>
<dbReference type="Proteomes" id="UP000308549">
    <property type="component" value="Unassembled WGS sequence"/>
</dbReference>
<reference evidence="2 3" key="1">
    <citation type="submission" date="2017-03" db="EMBL/GenBank/DDBJ databases">
        <title>Genomes of endolithic fungi from Antarctica.</title>
        <authorList>
            <person name="Coleine C."/>
            <person name="Masonjones S."/>
            <person name="Stajich J.E."/>
        </authorList>
    </citation>
    <scope>NUCLEOTIDE SEQUENCE [LARGE SCALE GENOMIC DNA]</scope>
    <source>
        <strain evidence="2 3">CCFEE 6315</strain>
    </source>
</reference>
<gene>
    <name evidence="2" type="ORF">B0A50_08416</name>
</gene>
<accession>A0A4U0TJP7</accession>
<evidence type="ECO:0000313" key="3">
    <source>
        <dbReference type="Proteomes" id="UP000308549"/>
    </source>
</evidence>
<dbReference type="AlphaFoldDB" id="A0A4U0TJP7"/>